<gene>
    <name evidence="2" type="ORF">M0813_14356</name>
</gene>
<evidence type="ECO:0000256" key="1">
    <source>
        <dbReference type="SAM" id="MobiDB-lite"/>
    </source>
</evidence>
<organism evidence="2 3">
    <name type="scientific">Anaeramoeba flamelloides</name>
    <dbReference type="NCBI Taxonomy" id="1746091"/>
    <lineage>
        <taxon>Eukaryota</taxon>
        <taxon>Metamonada</taxon>
        <taxon>Anaeramoebidae</taxon>
        <taxon>Anaeramoeba</taxon>
    </lineage>
</organism>
<protein>
    <submittedName>
        <fullName evidence="2">Protein fra10ac1</fullName>
    </submittedName>
</protein>
<proteinExistence type="predicted"/>
<keyword evidence="3" id="KW-1185">Reference proteome</keyword>
<reference evidence="2" key="1">
    <citation type="submission" date="2022-08" db="EMBL/GenBank/DDBJ databases">
        <title>Novel sulfate-reducing endosymbionts in the free-living metamonad Anaeramoeba.</title>
        <authorList>
            <person name="Jerlstrom-Hultqvist J."/>
            <person name="Cepicka I."/>
            <person name="Gallot-Lavallee L."/>
            <person name="Salas-Leiva D."/>
            <person name="Curtis B.A."/>
            <person name="Zahonova K."/>
            <person name="Pipaliya S."/>
            <person name="Dacks J."/>
            <person name="Roger A.J."/>
        </authorList>
    </citation>
    <scope>NUCLEOTIDE SEQUENCE</scope>
    <source>
        <strain evidence="2">Schooner1</strain>
    </source>
</reference>
<name>A0ABQ8Z5W4_9EUKA</name>
<dbReference type="EMBL" id="JAOAOG010000047">
    <property type="protein sequence ID" value="KAJ6252206.1"/>
    <property type="molecule type" value="Genomic_DNA"/>
</dbReference>
<evidence type="ECO:0000313" key="2">
    <source>
        <dbReference type="EMBL" id="KAJ6252206.1"/>
    </source>
</evidence>
<evidence type="ECO:0000313" key="3">
    <source>
        <dbReference type="Proteomes" id="UP001150062"/>
    </source>
</evidence>
<feature type="compositionally biased region" description="Basic and acidic residues" evidence="1">
    <location>
        <begin position="198"/>
        <end position="213"/>
    </location>
</feature>
<feature type="compositionally biased region" description="Basic and acidic residues" evidence="1">
    <location>
        <begin position="220"/>
        <end position="231"/>
    </location>
</feature>
<accession>A0ABQ8Z5W4</accession>
<dbReference type="Pfam" id="PF09725">
    <property type="entry name" value="Fra10Ac1"/>
    <property type="match status" value="1"/>
</dbReference>
<feature type="region of interest" description="Disordered" evidence="1">
    <location>
        <begin position="154"/>
        <end position="231"/>
    </location>
</feature>
<dbReference type="InterPro" id="IPR019129">
    <property type="entry name" value="Folate-sensitive_fs_Fra10Ac1"/>
</dbReference>
<dbReference type="Proteomes" id="UP001150062">
    <property type="component" value="Unassembled WGS sequence"/>
</dbReference>
<sequence>MNSEIDPNKVVTDYDLLKRNYQFIPDSKNADTEYQKKLFRDYALVDLRHYDKGKLGVRWRVRNDVLNSKGERVCGNVHCQNCFNLKTYEVNFEYKEQETKKNALIKVTLCKPCSQKLKFYHQQKRKRREEKKQLNLQQSQQILTQKLLIDNLIKSDKKKQKKKKKSKRKHKKSKEKEKEKEKRRRKKKRKKDKKKKRKEEFEKAKLQFKEKKVSSRKRKNYEQQTKHEDEN</sequence>
<comment type="caution">
    <text evidence="2">The sequence shown here is derived from an EMBL/GenBank/DDBJ whole genome shotgun (WGS) entry which is preliminary data.</text>
</comment>
<feature type="compositionally biased region" description="Basic residues" evidence="1">
    <location>
        <begin position="156"/>
        <end position="173"/>
    </location>
</feature>
<feature type="compositionally biased region" description="Basic residues" evidence="1">
    <location>
        <begin position="181"/>
        <end position="197"/>
    </location>
</feature>